<evidence type="ECO:0000313" key="1">
    <source>
        <dbReference type="EMBL" id="MFD1603005.1"/>
    </source>
</evidence>
<accession>A0ABW4HD39</accession>
<name>A0ABW4HD39_9FLAO</name>
<sequence length="109" mass="12005">MSNQLANIGALKDFLEANNISISKAQKGFECNFKVVTPNNNVEIYTDTRITFTGNGVREGEVIILEDLPAEKYPTNFIAGFGKMDLVGDDLIIEGIHKTIGAYKATLFF</sequence>
<organism evidence="1 2">
    <name type="scientific">Flavobacterium artemisiae</name>
    <dbReference type="NCBI Taxonomy" id="2126556"/>
    <lineage>
        <taxon>Bacteria</taxon>
        <taxon>Pseudomonadati</taxon>
        <taxon>Bacteroidota</taxon>
        <taxon>Flavobacteriia</taxon>
        <taxon>Flavobacteriales</taxon>
        <taxon>Flavobacteriaceae</taxon>
        <taxon>Flavobacterium</taxon>
    </lineage>
</organism>
<evidence type="ECO:0008006" key="3">
    <source>
        <dbReference type="Google" id="ProtNLM"/>
    </source>
</evidence>
<keyword evidence="2" id="KW-1185">Reference proteome</keyword>
<evidence type="ECO:0000313" key="2">
    <source>
        <dbReference type="Proteomes" id="UP001597138"/>
    </source>
</evidence>
<reference evidence="2" key="1">
    <citation type="journal article" date="2019" name="Int. J. Syst. Evol. Microbiol.">
        <title>The Global Catalogue of Microorganisms (GCM) 10K type strain sequencing project: providing services to taxonomists for standard genome sequencing and annotation.</title>
        <authorList>
            <consortium name="The Broad Institute Genomics Platform"/>
            <consortium name="The Broad Institute Genome Sequencing Center for Infectious Disease"/>
            <person name="Wu L."/>
            <person name="Ma J."/>
        </authorList>
    </citation>
    <scope>NUCLEOTIDE SEQUENCE [LARGE SCALE GENOMIC DNA]</scope>
    <source>
        <strain evidence="2">CCUG 70865</strain>
    </source>
</reference>
<dbReference type="EMBL" id="JBHUDZ010000009">
    <property type="protein sequence ID" value="MFD1603005.1"/>
    <property type="molecule type" value="Genomic_DNA"/>
</dbReference>
<protein>
    <recommendedName>
        <fullName evidence="3">SCP-2 sterol transfer family protein</fullName>
    </recommendedName>
</protein>
<dbReference type="RefSeq" id="WP_379814193.1">
    <property type="nucleotide sequence ID" value="NZ_JBHUDZ010000009.1"/>
</dbReference>
<gene>
    <name evidence="1" type="ORF">ACFSC2_09685</name>
</gene>
<dbReference type="Proteomes" id="UP001597138">
    <property type="component" value="Unassembled WGS sequence"/>
</dbReference>
<proteinExistence type="predicted"/>
<comment type="caution">
    <text evidence="1">The sequence shown here is derived from an EMBL/GenBank/DDBJ whole genome shotgun (WGS) entry which is preliminary data.</text>
</comment>